<dbReference type="EMBL" id="JACEIK010001084">
    <property type="protein sequence ID" value="MCD7465813.1"/>
    <property type="molecule type" value="Genomic_DNA"/>
</dbReference>
<feature type="compositionally biased region" description="Basic and acidic residues" evidence="1">
    <location>
        <begin position="75"/>
        <end position="86"/>
    </location>
</feature>
<comment type="caution">
    <text evidence="2">The sequence shown here is derived from an EMBL/GenBank/DDBJ whole genome shotgun (WGS) entry which is preliminary data.</text>
</comment>
<feature type="compositionally biased region" description="Basic and acidic residues" evidence="1">
    <location>
        <begin position="103"/>
        <end position="120"/>
    </location>
</feature>
<proteinExistence type="predicted"/>
<reference evidence="2 3" key="1">
    <citation type="journal article" date="2021" name="BMC Genomics">
        <title>Datura genome reveals duplications of psychoactive alkaloid biosynthetic genes and high mutation rate following tissue culture.</title>
        <authorList>
            <person name="Rajewski A."/>
            <person name="Carter-House D."/>
            <person name="Stajich J."/>
            <person name="Litt A."/>
        </authorList>
    </citation>
    <scope>NUCLEOTIDE SEQUENCE [LARGE SCALE GENOMIC DNA]</scope>
    <source>
        <strain evidence="2">AR-01</strain>
    </source>
</reference>
<evidence type="ECO:0000256" key="1">
    <source>
        <dbReference type="SAM" id="MobiDB-lite"/>
    </source>
</evidence>
<gene>
    <name evidence="2" type="ORF">HAX54_001981</name>
</gene>
<dbReference type="Proteomes" id="UP000823775">
    <property type="component" value="Unassembled WGS sequence"/>
</dbReference>
<evidence type="ECO:0000313" key="3">
    <source>
        <dbReference type="Proteomes" id="UP000823775"/>
    </source>
</evidence>
<feature type="region of interest" description="Disordered" evidence="1">
    <location>
        <begin position="75"/>
        <end position="185"/>
    </location>
</feature>
<keyword evidence="3" id="KW-1185">Reference proteome</keyword>
<evidence type="ECO:0000313" key="2">
    <source>
        <dbReference type="EMBL" id="MCD7465813.1"/>
    </source>
</evidence>
<sequence length="214" mass="24069">MENVRLNEELKDLVKDNVPLEEKLTKYMGSETNKENSLTQNNLLCTHCDENGHYKDTYEARITVVRNNVRYTRENAVSRETDHSDDLEAGELVKLQSTPGEGPDARDKPSGQADKNRGGELKSSGQELDTLLDTPMNDSRGDISANNTNHYLKEGSNDEEAPDPETPINQQGQDPSAPRVSNWKHRTSHPLDNIISSFDQGLPHVLRYAHMLMD</sequence>
<accession>A0ABS8T4D4</accession>
<name>A0ABS8T4D4_DATST</name>
<protein>
    <submittedName>
        <fullName evidence="2">Uncharacterized protein</fullName>
    </submittedName>
</protein>
<organism evidence="2 3">
    <name type="scientific">Datura stramonium</name>
    <name type="common">Jimsonweed</name>
    <name type="synonym">Common thornapple</name>
    <dbReference type="NCBI Taxonomy" id="4076"/>
    <lineage>
        <taxon>Eukaryota</taxon>
        <taxon>Viridiplantae</taxon>
        <taxon>Streptophyta</taxon>
        <taxon>Embryophyta</taxon>
        <taxon>Tracheophyta</taxon>
        <taxon>Spermatophyta</taxon>
        <taxon>Magnoliopsida</taxon>
        <taxon>eudicotyledons</taxon>
        <taxon>Gunneridae</taxon>
        <taxon>Pentapetalae</taxon>
        <taxon>asterids</taxon>
        <taxon>lamiids</taxon>
        <taxon>Solanales</taxon>
        <taxon>Solanaceae</taxon>
        <taxon>Solanoideae</taxon>
        <taxon>Datureae</taxon>
        <taxon>Datura</taxon>
    </lineage>
</organism>